<evidence type="ECO:0000313" key="3">
    <source>
        <dbReference type="EMBL" id="TCL55638.1"/>
    </source>
</evidence>
<name>A0A4R1QPH5_9FIRM</name>
<evidence type="ECO:0000256" key="1">
    <source>
        <dbReference type="SAM" id="MobiDB-lite"/>
    </source>
</evidence>
<dbReference type="PANTHER" id="PTHR32432">
    <property type="entry name" value="CELL DIVISION PROTEIN FTSA-RELATED"/>
    <property type="match status" value="1"/>
</dbReference>
<dbReference type="GO" id="GO:0051301">
    <property type="term" value="P:cell division"/>
    <property type="evidence" value="ECO:0007669"/>
    <property type="project" value="UniProtKB-KW"/>
</dbReference>
<dbReference type="EMBL" id="SLUO01000014">
    <property type="protein sequence ID" value="TCL55638.1"/>
    <property type="molecule type" value="Genomic_DNA"/>
</dbReference>
<dbReference type="PANTHER" id="PTHR32432:SF3">
    <property type="entry name" value="ETHANOLAMINE UTILIZATION PROTEIN EUTJ"/>
    <property type="match status" value="1"/>
</dbReference>
<dbReference type="STRING" id="1469948.GCA_000732725_01144"/>
<dbReference type="SMART" id="SM00842">
    <property type="entry name" value="FtsA"/>
    <property type="match status" value="1"/>
</dbReference>
<organism evidence="3 4">
    <name type="scientific">Kineothrix alysoides</name>
    <dbReference type="NCBI Taxonomy" id="1469948"/>
    <lineage>
        <taxon>Bacteria</taxon>
        <taxon>Bacillati</taxon>
        <taxon>Bacillota</taxon>
        <taxon>Clostridia</taxon>
        <taxon>Lachnospirales</taxon>
        <taxon>Lachnospiraceae</taxon>
        <taxon>Kineothrix</taxon>
    </lineage>
</organism>
<feature type="compositionally biased region" description="Acidic residues" evidence="1">
    <location>
        <begin position="626"/>
        <end position="636"/>
    </location>
</feature>
<dbReference type="SUPFAM" id="SSF53067">
    <property type="entry name" value="Actin-like ATPase domain"/>
    <property type="match status" value="2"/>
</dbReference>
<dbReference type="InterPro" id="IPR043129">
    <property type="entry name" value="ATPase_NBD"/>
</dbReference>
<dbReference type="CDD" id="cd24004">
    <property type="entry name" value="ASKHA_NBD_PilM-like"/>
    <property type="match status" value="1"/>
</dbReference>
<keyword evidence="4" id="KW-1185">Reference proteome</keyword>
<evidence type="ECO:0000259" key="2">
    <source>
        <dbReference type="SMART" id="SM00842"/>
    </source>
</evidence>
<feature type="domain" description="SHS2" evidence="2">
    <location>
        <begin position="18"/>
        <end position="214"/>
    </location>
</feature>
<dbReference type="Proteomes" id="UP000295718">
    <property type="component" value="Unassembled WGS sequence"/>
</dbReference>
<dbReference type="InterPro" id="IPR003494">
    <property type="entry name" value="SHS2_FtsA"/>
</dbReference>
<evidence type="ECO:0000313" key="4">
    <source>
        <dbReference type="Proteomes" id="UP000295718"/>
    </source>
</evidence>
<dbReference type="Pfam" id="PF14450">
    <property type="entry name" value="FtsA"/>
    <property type="match status" value="1"/>
</dbReference>
<accession>A0A4R1QPH5</accession>
<comment type="caution">
    <text evidence="3">The sequence shown here is derived from an EMBL/GenBank/DDBJ whole genome shotgun (WGS) entry which is preliminary data.</text>
</comment>
<keyword evidence="3" id="KW-0132">Cell division</keyword>
<reference evidence="3 4" key="1">
    <citation type="submission" date="2019-03" db="EMBL/GenBank/DDBJ databases">
        <title>Genomic Encyclopedia of Type Strains, Phase IV (KMG-IV): sequencing the most valuable type-strain genomes for metagenomic binning, comparative biology and taxonomic classification.</title>
        <authorList>
            <person name="Goeker M."/>
        </authorList>
    </citation>
    <scope>NUCLEOTIDE SEQUENCE [LARGE SCALE GENOMIC DNA]</scope>
    <source>
        <strain evidence="3 4">DSM 100556</strain>
    </source>
</reference>
<keyword evidence="3" id="KW-0131">Cell cycle</keyword>
<dbReference type="AlphaFoldDB" id="A0A4R1QPH5"/>
<dbReference type="InterPro" id="IPR050696">
    <property type="entry name" value="FtsA/MreB"/>
</dbReference>
<proteinExistence type="predicted"/>
<dbReference type="Gene3D" id="3.30.420.40">
    <property type="match status" value="2"/>
</dbReference>
<feature type="region of interest" description="Disordered" evidence="1">
    <location>
        <begin position="626"/>
        <end position="651"/>
    </location>
</feature>
<sequence length="726" mass="79844">MAEMSKEHSMKKYPGQMVFGLDIGTRSIVGTVGYRNNDRFYVVAQRMKEHETRAMIDGQIHDIHKVGETIKAVKEELEEVTGRKLAETCIAAAGRVLRTVNVTADCEFGSDKEITREDIYALSTMGVEKAYGEFQTLNDTDMKFYCVGYSVVRYYINHYPISNPEGHKAKVISADMIATFLPDDVVDGLYKAVGIAGLNVANMTLEPIAAIQVAIPEMYRMLNIALVDVGAGTSDISITKDGSITAFGMIPMAGDALTETIARHCLVDFGTAEQIKRNAGELEIITYKDIMGLEQTISKAEVLEVANPVIKEMAMQISEKIKELNGGKAVSAVFVVGGGGKMEGYTDTLAEDLGIQKERVAVRGEEVMQKIEFLEENVKKDSLLVTPIGICLSFYEQSNNFIFVDFNGERVKLYDNNMLSVADAAIQAEFPNEGLFPRRGKELNFTVGGKARIVRGQLGEAAVIRVNGEAADIHTPIHGGDKIEVIASTAGEPAAMELGALNEFGDVINVIVNEKKIELPKFASVNGELQSKFYDVKENDAIELLNYYTVRQISDFMDVIIDKKMNLYVNNKLADMDTFVYENFSVIWTMETLKLSDVERDMEEGGEEGYDEENAVEGAYVSDPYEDAEAAGEEQAEEKVSGQGPLSSENAPMQAAESTVIAVIVNGKPVALAGKSAYVYVDVFSYIDFDLSKPQGSAVITMLNGREAKYMEPLQNGDTVEIYWKK</sequence>
<protein>
    <submittedName>
        <fullName evidence="3">Cell division protein FtsA</fullName>
    </submittedName>
</protein>
<gene>
    <name evidence="3" type="ORF">EDD76_11448</name>
</gene>